<accession>A0ABT8ZUS1</accession>
<sequence>MARDLLTIDFDRASGITVVTGIGSWTPAYVDAHFAELRRQIEAQRLLGIAVQVVVDLRDADIQPQGTSERIAANAASSYREGDRVALVVSSSLAKMHMRRCAARRDFELFLSYNAALTWLTAYAPRMPDAAVA</sequence>
<organism evidence="1 2">
    <name type="scientific">Sphingomonas immobilis</name>
    <dbReference type="NCBI Taxonomy" id="3063997"/>
    <lineage>
        <taxon>Bacteria</taxon>
        <taxon>Pseudomonadati</taxon>
        <taxon>Pseudomonadota</taxon>
        <taxon>Alphaproteobacteria</taxon>
        <taxon>Sphingomonadales</taxon>
        <taxon>Sphingomonadaceae</taxon>
        <taxon>Sphingomonas</taxon>
    </lineage>
</organism>
<protein>
    <recommendedName>
        <fullName evidence="3">STAS/SEC14 domain-containing protein</fullName>
    </recommendedName>
</protein>
<reference evidence="1" key="1">
    <citation type="submission" date="2023-07" db="EMBL/GenBank/DDBJ databases">
        <authorList>
            <person name="Kim M.K."/>
        </authorList>
    </citation>
    <scope>NUCLEOTIDE SEQUENCE</scope>
    <source>
        <strain evidence="1">CA1-15</strain>
    </source>
</reference>
<name>A0ABT8ZUS1_9SPHN</name>
<dbReference type="RefSeq" id="WP_304559788.1">
    <property type="nucleotide sequence ID" value="NZ_JAUQSZ010000002.1"/>
</dbReference>
<evidence type="ECO:0008006" key="3">
    <source>
        <dbReference type="Google" id="ProtNLM"/>
    </source>
</evidence>
<gene>
    <name evidence="1" type="ORF">Q5H94_03195</name>
</gene>
<evidence type="ECO:0000313" key="2">
    <source>
        <dbReference type="Proteomes" id="UP001176468"/>
    </source>
</evidence>
<keyword evidence="2" id="KW-1185">Reference proteome</keyword>
<dbReference type="Proteomes" id="UP001176468">
    <property type="component" value="Unassembled WGS sequence"/>
</dbReference>
<dbReference type="EMBL" id="JAUQSZ010000002">
    <property type="protein sequence ID" value="MDO7841319.1"/>
    <property type="molecule type" value="Genomic_DNA"/>
</dbReference>
<evidence type="ECO:0000313" key="1">
    <source>
        <dbReference type="EMBL" id="MDO7841319.1"/>
    </source>
</evidence>
<proteinExistence type="predicted"/>
<comment type="caution">
    <text evidence="1">The sequence shown here is derived from an EMBL/GenBank/DDBJ whole genome shotgun (WGS) entry which is preliminary data.</text>
</comment>